<name>A0A0F9RQ98_9ZZZZ</name>
<gene>
    <name evidence="1" type="ORF">LCGC14_0567790</name>
</gene>
<organism evidence="1">
    <name type="scientific">marine sediment metagenome</name>
    <dbReference type="NCBI Taxonomy" id="412755"/>
    <lineage>
        <taxon>unclassified sequences</taxon>
        <taxon>metagenomes</taxon>
        <taxon>ecological metagenomes</taxon>
    </lineage>
</organism>
<sequence>MSNNLCPFGCGQPRTPLHWCKQGGTSGRAIVAFCSECTTSWELGFVVDTRKLAAAGLELVAGAWTGLCEACKPTHADADAEFEGLARAAAEISKVHKVSPLTEITIPYGEGFDRPGELRFGFWTVVDHSNGAAARFLRTARGIVDGLNRKHGTELLVNVNDTGAQAIVHGVVD</sequence>
<dbReference type="AlphaFoldDB" id="A0A0F9RQ98"/>
<proteinExistence type="predicted"/>
<dbReference type="EMBL" id="LAZR01000828">
    <property type="protein sequence ID" value="KKN56854.1"/>
    <property type="molecule type" value="Genomic_DNA"/>
</dbReference>
<evidence type="ECO:0000313" key="1">
    <source>
        <dbReference type="EMBL" id="KKN56854.1"/>
    </source>
</evidence>
<accession>A0A0F9RQ98</accession>
<protein>
    <submittedName>
        <fullName evidence="1">Uncharacterized protein</fullName>
    </submittedName>
</protein>
<comment type="caution">
    <text evidence="1">The sequence shown here is derived from an EMBL/GenBank/DDBJ whole genome shotgun (WGS) entry which is preliminary data.</text>
</comment>
<reference evidence="1" key="1">
    <citation type="journal article" date="2015" name="Nature">
        <title>Complex archaea that bridge the gap between prokaryotes and eukaryotes.</title>
        <authorList>
            <person name="Spang A."/>
            <person name="Saw J.H."/>
            <person name="Jorgensen S.L."/>
            <person name="Zaremba-Niedzwiedzka K."/>
            <person name="Martijn J."/>
            <person name="Lind A.E."/>
            <person name="van Eijk R."/>
            <person name="Schleper C."/>
            <person name="Guy L."/>
            <person name="Ettema T.J."/>
        </authorList>
    </citation>
    <scope>NUCLEOTIDE SEQUENCE</scope>
</reference>